<organism evidence="1 2">
    <name type="scientific">Meiothermus granaticius NBRC 107808</name>
    <dbReference type="NCBI Taxonomy" id="1227551"/>
    <lineage>
        <taxon>Bacteria</taxon>
        <taxon>Thermotogati</taxon>
        <taxon>Deinococcota</taxon>
        <taxon>Deinococci</taxon>
        <taxon>Thermales</taxon>
        <taxon>Thermaceae</taxon>
        <taxon>Meiothermus</taxon>
    </lineage>
</organism>
<evidence type="ECO:0000313" key="2">
    <source>
        <dbReference type="Proteomes" id="UP000266178"/>
    </source>
</evidence>
<dbReference type="AlphaFoldDB" id="A0A399FAF3"/>
<evidence type="ECO:0008006" key="3">
    <source>
        <dbReference type="Google" id="ProtNLM"/>
    </source>
</evidence>
<dbReference type="EMBL" id="QWLB01000016">
    <property type="protein sequence ID" value="RIH92676.1"/>
    <property type="molecule type" value="Genomic_DNA"/>
</dbReference>
<sequence length="187" mass="20466">MPLLTTRLQLELSQTLLHAVLSAGVARLELPIKLLRFSLGHLSGGEITRCTLSPEAWALGLRFASGPALELRLRPLGYWPKPQVWRIRIENLHFSGFSGAPLLNLAPARVLEVATSQANRKLPGLLSMGKGLELQVHTAPLLQKVLSEASLEGALRERLGLEPQLGLELTQLELLEEKLALTLQGRA</sequence>
<accession>A0A399FAF3</accession>
<reference evidence="1 2" key="1">
    <citation type="submission" date="2018-08" db="EMBL/GenBank/DDBJ databases">
        <title>Meiothermus granaticius genome AF-68 sequencing project.</title>
        <authorList>
            <person name="Da Costa M.S."/>
            <person name="Albuquerque L."/>
            <person name="Raposo P."/>
            <person name="Froufe H.J.C."/>
            <person name="Barroso C.S."/>
            <person name="Egas C."/>
        </authorList>
    </citation>
    <scope>NUCLEOTIDE SEQUENCE [LARGE SCALE GENOMIC DNA]</scope>
    <source>
        <strain evidence="1 2">AF-68</strain>
    </source>
</reference>
<name>A0A399FAF3_9DEIN</name>
<proteinExistence type="predicted"/>
<keyword evidence="2" id="KW-1185">Reference proteome</keyword>
<protein>
    <recommendedName>
        <fullName evidence="3">DUF2993 domain-containing protein</fullName>
    </recommendedName>
</protein>
<dbReference type="OrthoDB" id="27138at2"/>
<comment type="caution">
    <text evidence="1">The sequence shown here is derived from an EMBL/GenBank/DDBJ whole genome shotgun (WGS) entry which is preliminary data.</text>
</comment>
<gene>
    <name evidence="1" type="ORF">Mgrana_01453</name>
</gene>
<evidence type="ECO:0000313" key="1">
    <source>
        <dbReference type="EMBL" id="RIH92676.1"/>
    </source>
</evidence>
<dbReference type="Proteomes" id="UP000266178">
    <property type="component" value="Unassembled WGS sequence"/>
</dbReference>
<dbReference type="RefSeq" id="WP_119356950.1">
    <property type="nucleotide sequence ID" value="NZ_BJXM01000012.1"/>
</dbReference>